<comment type="similarity">
    <text evidence="9">Belongs to the TrpF family.</text>
</comment>
<evidence type="ECO:0000313" key="11">
    <source>
        <dbReference type="EMBL" id="MYD90650.1"/>
    </source>
</evidence>
<dbReference type="GO" id="GO:0004640">
    <property type="term" value="F:phosphoribosylanthranilate isomerase activity"/>
    <property type="evidence" value="ECO:0007669"/>
    <property type="project" value="UniProtKB-UniRule"/>
</dbReference>
<dbReference type="EMBL" id="VXPY01000071">
    <property type="protein sequence ID" value="MYD90650.1"/>
    <property type="molecule type" value="Genomic_DNA"/>
</dbReference>
<reference evidence="11" key="1">
    <citation type="submission" date="2019-09" db="EMBL/GenBank/DDBJ databases">
        <title>Characterisation of the sponge microbiome using genome-centric metagenomics.</title>
        <authorList>
            <person name="Engelberts J.P."/>
            <person name="Robbins S.J."/>
            <person name="De Goeij J.M."/>
            <person name="Aranda M."/>
            <person name="Bell S.C."/>
            <person name="Webster N.S."/>
        </authorList>
    </citation>
    <scope>NUCLEOTIDE SEQUENCE</scope>
    <source>
        <strain evidence="11">SB0662_bin_9</strain>
    </source>
</reference>
<dbReference type="Pfam" id="PF00697">
    <property type="entry name" value="PRAI"/>
    <property type="match status" value="1"/>
</dbReference>
<gene>
    <name evidence="9" type="primary">trpF</name>
    <name evidence="11" type="ORF">F4Y08_10005</name>
</gene>
<evidence type="ECO:0000256" key="4">
    <source>
        <dbReference type="ARBA" id="ARBA00022272"/>
    </source>
</evidence>
<dbReference type="InterPro" id="IPR013785">
    <property type="entry name" value="Aldolase_TIM"/>
</dbReference>
<protein>
    <recommendedName>
        <fullName evidence="4 9">N-(5'-phosphoribosyl)anthranilate isomerase</fullName>
        <shortName evidence="9">PRAI</shortName>
        <ecNumber evidence="3 9">5.3.1.24</ecNumber>
    </recommendedName>
</protein>
<dbReference type="EC" id="5.3.1.24" evidence="3 9"/>
<dbReference type="GO" id="GO:0000162">
    <property type="term" value="P:L-tryptophan biosynthetic process"/>
    <property type="evidence" value="ECO:0007669"/>
    <property type="project" value="UniProtKB-UniRule"/>
</dbReference>
<dbReference type="Gene3D" id="3.20.20.70">
    <property type="entry name" value="Aldolase class I"/>
    <property type="match status" value="1"/>
</dbReference>
<dbReference type="InterPro" id="IPR044643">
    <property type="entry name" value="TrpF_fam"/>
</dbReference>
<organism evidence="11">
    <name type="scientific">Caldilineaceae bacterium SB0662_bin_9</name>
    <dbReference type="NCBI Taxonomy" id="2605258"/>
    <lineage>
        <taxon>Bacteria</taxon>
        <taxon>Bacillati</taxon>
        <taxon>Chloroflexota</taxon>
        <taxon>Caldilineae</taxon>
        <taxon>Caldilineales</taxon>
        <taxon>Caldilineaceae</taxon>
    </lineage>
</organism>
<evidence type="ECO:0000256" key="6">
    <source>
        <dbReference type="ARBA" id="ARBA00022822"/>
    </source>
</evidence>
<dbReference type="UniPathway" id="UPA00035">
    <property type="reaction ID" value="UER00042"/>
</dbReference>
<evidence type="ECO:0000256" key="5">
    <source>
        <dbReference type="ARBA" id="ARBA00022605"/>
    </source>
</evidence>
<dbReference type="AlphaFoldDB" id="A0A6B1DSD5"/>
<evidence type="ECO:0000259" key="10">
    <source>
        <dbReference type="Pfam" id="PF00697"/>
    </source>
</evidence>
<keyword evidence="8 9" id="KW-0413">Isomerase</keyword>
<dbReference type="InterPro" id="IPR001240">
    <property type="entry name" value="PRAI_dom"/>
</dbReference>
<dbReference type="InterPro" id="IPR011060">
    <property type="entry name" value="RibuloseP-bd_barrel"/>
</dbReference>
<evidence type="ECO:0000256" key="8">
    <source>
        <dbReference type="ARBA" id="ARBA00023235"/>
    </source>
</evidence>
<feature type="domain" description="N-(5'phosphoribosyl) anthranilate isomerase (PRAI)" evidence="10">
    <location>
        <begin position="9"/>
        <end position="214"/>
    </location>
</feature>
<dbReference type="SUPFAM" id="SSF51366">
    <property type="entry name" value="Ribulose-phoshate binding barrel"/>
    <property type="match status" value="1"/>
</dbReference>
<evidence type="ECO:0000256" key="3">
    <source>
        <dbReference type="ARBA" id="ARBA00012572"/>
    </source>
</evidence>
<evidence type="ECO:0000256" key="1">
    <source>
        <dbReference type="ARBA" id="ARBA00001164"/>
    </source>
</evidence>
<evidence type="ECO:0000256" key="2">
    <source>
        <dbReference type="ARBA" id="ARBA00004664"/>
    </source>
</evidence>
<dbReference type="CDD" id="cd00405">
    <property type="entry name" value="PRAI"/>
    <property type="match status" value="1"/>
</dbReference>
<dbReference type="PANTHER" id="PTHR42894">
    <property type="entry name" value="N-(5'-PHOSPHORIBOSYL)ANTHRANILATE ISOMERASE"/>
    <property type="match status" value="1"/>
</dbReference>
<comment type="caution">
    <text evidence="11">The sequence shown here is derived from an EMBL/GenBank/DDBJ whole genome shotgun (WGS) entry which is preliminary data.</text>
</comment>
<keyword evidence="5 9" id="KW-0028">Amino-acid biosynthesis</keyword>
<dbReference type="HAMAP" id="MF_00135">
    <property type="entry name" value="PRAI"/>
    <property type="match status" value="1"/>
</dbReference>
<keyword evidence="6 9" id="KW-0822">Tryptophan biosynthesis</keyword>
<keyword evidence="7 9" id="KW-0057">Aromatic amino acid biosynthesis</keyword>
<proteinExistence type="inferred from homology"/>
<accession>A0A6B1DSD5</accession>
<dbReference type="PANTHER" id="PTHR42894:SF1">
    <property type="entry name" value="N-(5'-PHOSPHORIBOSYL)ANTHRANILATE ISOMERASE"/>
    <property type="match status" value="1"/>
</dbReference>
<evidence type="ECO:0000256" key="7">
    <source>
        <dbReference type="ARBA" id="ARBA00023141"/>
    </source>
</evidence>
<sequence>MTRQALELKVCGTTSPADAAMLNGTAVRWCGIVVEADFSPRSLSVEQAACVRAATDRDVVVLLCDPAPSLVAAVVEHVRPFAIQLQCAESLAEVARVRAAVDCEVWKAVHLPVVASQASPAAYVRAGADRLVLDSQVAGEAGVRFGGTGRVGDWGRMADWMAGIREVPVMLAGGIHAGNLHEAVRQTGPDGVDLCSGVERQVGHRDPKRLAELLAAWSALEPNGGPAG</sequence>
<comment type="catalytic activity">
    <reaction evidence="1 9">
        <text>N-(5-phospho-beta-D-ribosyl)anthranilate = 1-(2-carboxyphenylamino)-1-deoxy-D-ribulose 5-phosphate</text>
        <dbReference type="Rhea" id="RHEA:21540"/>
        <dbReference type="ChEBI" id="CHEBI:18277"/>
        <dbReference type="ChEBI" id="CHEBI:58613"/>
        <dbReference type="EC" id="5.3.1.24"/>
    </reaction>
</comment>
<name>A0A6B1DSD5_9CHLR</name>
<comment type="pathway">
    <text evidence="2 9">Amino-acid biosynthesis; L-tryptophan biosynthesis; L-tryptophan from chorismate: step 3/5.</text>
</comment>
<evidence type="ECO:0000256" key="9">
    <source>
        <dbReference type="HAMAP-Rule" id="MF_00135"/>
    </source>
</evidence>